<name>A0A9W8AW08_9FUNG</name>
<dbReference type="Pfam" id="PF01883">
    <property type="entry name" value="FeS_assembly_P"/>
    <property type="match status" value="1"/>
</dbReference>
<dbReference type="AlphaFoldDB" id="A0A9W8AW08"/>
<evidence type="ECO:0000313" key="4">
    <source>
        <dbReference type="EMBL" id="KAJ1968070.1"/>
    </source>
</evidence>
<protein>
    <submittedName>
        <fullName evidence="4">Cytosolic iron-sulfur assembly component 2B</fullName>
    </submittedName>
</protein>
<dbReference type="Gene3D" id="6.10.250.1280">
    <property type="match status" value="1"/>
</dbReference>
<dbReference type="InterPro" id="IPR002744">
    <property type="entry name" value="MIP18-like"/>
</dbReference>
<evidence type="ECO:0000259" key="3">
    <source>
        <dbReference type="Pfam" id="PF01883"/>
    </source>
</evidence>
<accession>A0A9W8AW08</accession>
<dbReference type="SUPFAM" id="SSF117916">
    <property type="entry name" value="Fe-S cluster assembly (FSCA) domain-like"/>
    <property type="match status" value="1"/>
</dbReference>
<reference evidence="4" key="1">
    <citation type="submission" date="2022-07" db="EMBL/GenBank/DDBJ databases">
        <title>Phylogenomic reconstructions and comparative analyses of Kickxellomycotina fungi.</title>
        <authorList>
            <person name="Reynolds N.K."/>
            <person name="Stajich J.E."/>
            <person name="Barry K."/>
            <person name="Grigoriev I.V."/>
            <person name="Crous P."/>
            <person name="Smith M.E."/>
        </authorList>
    </citation>
    <scope>NUCLEOTIDE SEQUENCE</scope>
    <source>
        <strain evidence="4">RSA 1196</strain>
    </source>
</reference>
<evidence type="ECO:0000256" key="1">
    <source>
        <dbReference type="ARBA" id="ARBA00010381"/>
    </source>
</evidence>
<gene>
    <name evidence="4" type="primary">CIAO2B</name>
    <name evidence="4" type="ORF">IWQ62_001468</name>
</gene>
<comment type="similarity">
    <text evidence="1">Belongs to the MIP18 family.</text>
</comment>
<proteinExistence type="inferred from homology"/>
<evidence type="ECO:0000313" key="5">
    <source>
        <dbReference type="Proteomes" id="UP001150925"/>
    </source>
</evidence>
<sequence length="160" mass="18216">MAISQQKINANPTVYEPTLTSHRESSPTDYDETVRDAIDQQEIFDLIRNINDPEHPLTLEQLNVTQCDHVQVEDRANYICVEFTPTIPHCSMATLIGLCIRVRLLRSLPNRFKIDIRVRKGTHQSENAVNKQLNDKERVAAALENKHLLEVVNQCLSTAA</sequence>
<dbReference type="EMBL" id="JANBPY010000237">
    <property type="protein sequence ID" value="KAJ1968070.1"/>
    <property type="molecule type" value="Genomic_DNA"/>
</dbReference>
<dbReference type="GO" id="GO:0007059">
    <property type="term" value="P:chromosome segregation"/>
    <property type="evidence" value="ECO:0007669"/>
    <property type="project" value="UniProtKB-KW"/>
</dbReference>
<feature type="domain" description="MIP18 family-like" evidence="3">
    <location>
        <begin position="41"/>
        <end position="110"/>
    </location>
</feature>
<dbReference type="GO" id="GO:0051604">
    <property type="term" value="P:protein maturation"/>
    <property type="evidence" value="ECO:0007669"/>
    <property type="project" value="InterPro"/>
</dbReference>
<dbReference type="InterPro" id="IPR039796">
    <property type="entry name" value="MIP18"/>
</dbReference>
<dbReference type="Gene3D" id="3.30.300.130">
    <property type="entry name" value="Fe-S cluster assembly (FSCA)"/>
    <property type="match status" value="1"/>
</dbReference>
<dbReference type="GO" id="GO:1990229">
    <property type="term" value="C:iron-sulfur cluster assembly complex"/>
    <property type="evidence" value="ECO:0007669"/>
    <property type="project" value="UniProtKB-ARBA"/>
</dbReference>
<dbReference type="Proteomes" id="UP001150925">
    <property type="component" value="Unassembled WGS sequence"/>
</dbReference>
<dbReference type="GO" id="GO:0140535">
    <property type="term" value="C:intracellular protein-containing complex"/>
    <property type="evidence" value="ECO:0007669"/>
    <property type="project" value="UniProtKB-ARBA"/>
</dbReference>
<keyword evidence="2" id="KW-0159">Chromosome partition</keyword>
<dbReference type="PANTHER" id="PTHR12377">
    <property type="entry name" value="CYTOSOLIC IRON-SULFUR ASSEMBLY COMPONENT 2B-RELATED"/>
    <property type="match status" value="1"/>
</dbReference>
<dbReference type="InterPro" id="IPR034904">
    <property type="entry name" value="FSCA_dom_sf"/>
</dbReference>
<dbReference type="OrthoDB" id="2746at2759"/>
<organism evidence="4 5">
    <name type="scientific">Dispira parvispora</name>
    <dbReference type="NCBI Taxonomy" id="1520584"/>
    <lineage>
        <taxon>Eukaryota</taxon>
        <taxon>Fungi</taxon>
        <taxon>Fungi incertae sedis</taxon>
        <taxon>Zoopagomycota</taxon>
        <taxon>Kickxellomycotina</taxon>
        <taxon>Dimargaritomycetes</taxon>
        <taxon>Dimargaritales</taxon>
        <taxon>Dimargaritaceae</taxon>
        <taxon>Dispira</taxon>
    </lineage>
</organism>
<comment type="caution">
    <text evidence="4">The sequence shown here is derived from an EMBL/GenBank/DDBJ whole genome shotgun (WGS) entry which is preliminary data.</text>
</comment>
<evidence type="ECO:0000256" key="2">
    <source>
        <dbReference type="ARBA" id="ARBA00022829"/>
    </source>
</evidence>
<dbReference type="PANTHER" id="PTHR12377:SF0">
    <property type="entry name" value="CYTOSOLIC IRON-SULFUR ASSEMBLY COMPONENT 2B"/>
    <property type="match status" value="1"/>
</dbReference>
<keyword evidence="5" id="KW-1185">Reference proteome</keyword>
<dbReference type="FunFam" id="3.30.300.130:FF:000005">
    <property type="entry name" value="Mitotic spindle-associated mmxd complex subunit"/>
    <property type="match status" value="1"/>
</dbReference>